<feature type="transmembrane region" description="Helical" evidence="2">
    <location>
        <begin position="12"/>
        <end position="34"/>
    </location>
</feature>
<evidence type="ECO:0000256" key="1">
    <source>
        <dbReference type="SAM" id="MobiDB-lite"/>
    </source>
</evidence>
<feature type="transmembrane region" description="Helical" evidence="2">
    <location>
        <begin position="116"/>
        <end position="138"/>
    </location>
</feature>
<dbReference type="Proteomes" id="UP000095607">
    <property type="component" value="Chromosome"/>
</dbReference>
<keyword evidence="2" id="KW-0472">Membrane</keyword>
<feature type="region of interest" description="Disordered" evidence="1">
    <location>
        <begin position="203"/>
        <end position="253"/>
    </location>
</feature>
<gene>
    <name evidence="3" type="ORF">BI380_18740</name>
</gene>
<feature type="compositionally biased region" description="Low complexity" evidence="1">
    <location>
        <begin position="232"/>
        <end position="253"/>
    </location>
</feature>
<keyword evidence="2" id="KW-0812">Transmembrane</keyword>
<dbReference type="RefSeq" id="WP_046239197.1">
    <property type="nucleotide sequence ID" value="NZ_CBCSDN010000001.1"/>
</dbReference>
<protein>
    <submittedName>
        <fullName evidence="3">Uncharacterized protein</fullName>
    </submittedName>
</protein>
<accession>A0ABM6EF44</accession>
<dbReference type="EMBL" id="CP017420">
    <property type="protein sequence ID" value="AOV05987.1"/>
    <property type="molecule type" value="Genomic_DNA"/>
</dbReference>
<feature type="compositionally biased region" description="Low complexity" evidence="1">
    <location>
        <begin position="203"/>
        <end position="213"/>
    </location>
</feature>
<sequence>MIGRNPISRFAALAMGGIVVLTLAWTLAAGWLAVPVSGMSKWVLENAANGWVQRVDLETPRNLVVNSSVQVSNEQTGWRRAEAIVEVDPARYGYGLPVLVAMLLAAWGPGRWWRILVGYVALLPLQTFSVVSQVLMQLCLAARLDLNVLGIQTWQLEAIVYAYQMGGLMVPTLCPVLLWLALDMGFVRRVLLPAWNRSRAPAAAPQPMVAPKPSAWRQTDGAATSTGHPLVSSSSAATLPKAKAKATSGTPQR</sequence>
<feature type="transmembrane region" description="Helical" evidence="2">
    <location>
        <begin position="158"/>
        <end position="182"/>
    </location>
</feature>
<dbReference type="InterPro" id="IPR049823">
    <property type="entry name" value="XrtH_assoc"/>
</dbReference>
<proteinExistence type="predicted"/>
<keyword evidence="4" id="KW-1185">Reference proteome</keyword>
<evidence type="ECO:0000256" key="2">
    <source>
        <dbReference type="SAM" id="Phobius"/>
    </source>
</evidence>
<evidence type="ECO:0000313" key="3">
    <source>
        <dbReference type="EMBL" id="AOV05987.1"/>
    </source>
</evidence>
<keyword evidence="2" id="KW-1133">Transmembrane helix</keyword>
<dbReference type="NCBIfam" id="NF041730">
    <property type="entry name" value="XrtH_assoc"/>
    <property type="match status" value="1"/>
</dbReference>
<organism evidence="3 4">
    <name type="scientific">Delftia tsuruhatensis</name>
    <dbReference type="NCBI Taxonomy" id="180282"/>
    <lineage>
        <taxon>Bacteria</taxon>
        <taxon>Pseudomonadati</taxon>
        <taxon>Pseudomonadota</taxon>
        <taxon>Betaproteobacteria</taxon>
        <taxon>Burkholderiales</taxon>
        <taxon>Comamonadaceae</taxon>
        <taxon>Delftia</taxon>
    </lineage>
</organism>
<evidence type="ECO:0000313" key="4">
    <source>
        <dbReference type="Proteomes" id="UP000095607"/>
    </source>
</evidence>
<name>A0ABM6EF44_9BURK</name>
<reference evidence="3 4" key="1">
    <citation type="submission" date="2016-09" db="EMBL/GenBank/DDBJ databases">
        <title>Complete genome sequence of Deltia acidovorans CM13 isolated from murine proximal colonic tissue.</title>
        <authorList>
            <person name="Saffarian A."/>
        </authorList>
    </citation>
    <scope>NUCLEOTIDE SEQUENCE [LARGE SCALE GENOMIC DNA]</scope>
    <source>
        <strain evidence="3 4">CM13</strain>
    </source>
</reference>
<feature type="transmembrane region" description="Helical" evidence="2">
    <location>
        <begin position="92"/>
        <end position="109"/>
    </location>
</feature>